<keyword evidence="4" id="KW-1185">Reference proteome</keyword>
<proteinExistence type="predicted"/>
<evidence type="ECO:0000256" key="2">
    <source>
        <dbReference type="SAM" id="SignalP"/>
    </source>
</evidence>
<accession>A0A239KZ26</accession>
<dbReference type="EMBL" id="FZOU01000005">
    <property type="protein sequence ID" value="SNT22514.1"/>
    <property type="molecule type" value="Genomic_DNA"/>
</dbReference>
<sequence length="285" mass="31108">MWMTAPRRLPALLALFLLCAPTLCRAQNIDGTHTTEAPQMIDGPQTPPPTPKRASMNNDSVLRMSRAGLGEDLILQTIATQPGQYTTDPDTLIELKQSGLSDAIITAMVNHGRIRITPDRPAPAEAPEVNEIGVYYKDNQGRWVAIEPEIVHIKTGGWLKSTATDGIIKQDHNGHVNGKESKLLLPRPIEFLIYTADGVVASEYEYLRFRLNSNSREFRALTGGVFHSTGGAQRDEMPFAPVKTGPHTYTFTVGRDTPGGEYGILPPGTGNITNGGKIYTFAISE</sequence>
<dbReference type="RefSeq" id="WP_245818030.1">
    <property type="nucleotide sequence ID" value="NZ_FZOU01000005.1"/>
</dbReference>
<name>A0A239KZ26_9BACT</name>
<feature type="region of interest" description="Disordered" evidence="1">
    <location>
        <begin position="34"/>
        <end position="55"/>
    </location>
</feature>
<evidence type="ECO:0000313" key="4">
    <source>
        <dbReference type="Proteomes" id="UP000198356"/>
    </source>
</evidence>
<gene>
    <name evidence="3" type="ORF">SAMN05421770_105267</name>
</gene>
<dbReference type="Proteomes" id="UP000198356">
    <property type="component" value="Unassembled WGS sequence"/>
</dbReference>
<protein>
    <submittedName>
        <fullName evidence="3">Uncharacterized protein</fullName>
    </submittedName>
</protein>
<keyword evidence="2" id="KW-0732">Signal</keyword>
<organism evidence="3 4">
    <name type="scientific">Granulicella rosea</name>
    <dbReference type="NCBI Taxonomy" id="474952"/>
    <lineage>
        <taxon>Bacteria</taxon>
        <taxon>Pseudomonadati</taxon>
        <taxon>Acidobacteriota</taxon>
        <taxon>Terriglobia</taxon>
        <taxon>Terriglobales</taxon>
        <taxon>Acidobacteriaceae</taxon>
        <taxon>Granulicella</taxon>
    </lineage>
</organism>
<dbReference type="AlphaFoldDB" id="A0A239KZ26"/>
<evidence type="ECO:0000313" key="3">
    <source>
        <dbReference type="EMBL" id="SNT22514.1"/>
    </source>
</evidence>
<evidence type="ECO:0000256" key="1">
    <source>
        <dbReference type="SAM" id="MobiDB-lite"/>
    </source>
</evidence>
<feature type="signal peptide" evidence="2">
    <location>
        <begin position="1"/>
        <end position="26"/>
    </location>
</feature>
<feature type="chain" id="PRO_5012399089" evidence="2">
    <location>
        <begin position="27"/>
        <end position="285"/>
    </location>
</feature>
<reference evidence="3 4" key="1">
    <citation type="submission" date="2017-06" db="EMBL/GenBank/DDBJ databases">
        <authorList>
            <person name="Kim H.J."/>
            <person name="Triplett B.A."/>
        </authorList>
    </citation>
    <scope>NUCLEOTIDE SEQUENCE [LARGE SCALE GENOMIC DNA]</scope>
    <source>
        <strain evidence="3 4">DSM 18704</strain>
    </source>
</reference>